<proteinExistence type="predicted"/>
<dbReference type="AlphaFoldDB" id="X0SHZ8"/>
<comment type="caution">
    <text evidence="1">The sequence shown here is derived from an EMBL/GenBank/DDBJ whole genome shotgun (WGS) entry which is preliminary data.</text>
</comment>
<organism evidence="1">
    <name type="scientific">marine sediment metagenome</name>
    <dbReference type="NCBI Taxonomy" id="412755"/>
    <lineage>
        <taxon>unclassified sequences</taxon>
        <taxon>metagenomes</taxon>
        <taxon>ecological metagenomes</taxon>
    </lineage>
</organism>
<dbReference type="EMBL" id="BARS01004596">
    <property type="protein sequence ID" value="GAF80639.1"/>
    <property type="molecule type" value="Genomic_DNA"/>
</dbReference>
<name>X0SHZ8_9ZZZZ</name>
<reference evidence="1" key="1">
    <citation type="journal article" date="2014" name="Front. Microbiol.">
        <title>High frequency of phylogenetically diverse reductive dehalogenase-homologous genes in deep subseafloor sedimentary metagenomes.</title>
        <authorList>
            <person name="Kawai M."/>
            <person name="Futagami T."/>
            <person name="Toyoda A."/>
            <person name="Takaki Y."/>
            <person name="Nishi S."/>
            <person name="Hori S."/>
            <person name="Arai W."/>
            <person name="Tsubouchi T."/>
            <person name="Morono Y."/>
            <person name="Uchiyama I."/>
            <person name="Ito T."/>
            <person name="Fujiyama A."/>
            <person name="Inagaki F."/>
            <person name="Takami H."/>
        </authorList>
    </citation>
    <scope>NUCLEOTIDE SEQUENCE</scope>
    <source>
        <strain evidence="1">Expedition CK06-06</strain>
    </source>
</reference>
<accession>X0SHZ8</accession>
<gene>
    <name evidence="1" type="ORF">S01H1_08979</name>
</gene>
<evidence type="ECO:0000313" key="1">
    <source>
        <dbReference type="EMBL" id="GAF80639.1"/>
    </source>
</evidence>
<protein>
    <submittedName>
        <fullName evidence="1">Uncharacterized protein</fullName>
    </submittedName>
</protein>
<sequence length="54" mass="6207">MGKAYLMEATVKFTRMNMKEFDLSEADIEHTAKWASNDLSREANPCDITPEQIK</sequence>